<reference evidence="5 6" key="1">
    <citation type="submission" date="2016-11" db="EMBL/GenBank/DDBJ databases">
        <authorList>
            <person name="Jaros S."/>
            <person name="Januszkiewicz K."/>
            <person name="Wedrychowicz H."/>
        </authorList>
    </citation>
    <scope>NUCLEOTIDE SEQUENCE [LARGE SCALE GENOMIC DNA]</scope>
    <source>
        <strain evidence="5 6">DSM 6191</strain>
    </source>
</reference>
<dbReference type="PROSITE" id="PS01047">
    <property type="entry name" value="HMA_1"/>
    <property type="match status" value="1"/>
</dbReference>
<feature type="transmembrane region" description="Helical" evidence="3">
    <location>
        <begin position="259"/>
        <end position="282"/>
    </location>
</feature>
<dbReference type="InterPro" id="IPR006121">
    <property type="entry name" value="HMA_dom"/>
</dbReference>
<evidence type="ECO:0000256" key="3">
    <source>
        <dbReference type="SAM" id="Phobius"/>
    </source>
</evidence>
<evidence type="ECO:0000313" key="5">
    <source>
        <dbReference type="EMBL" id="SHI07548.1"/>
    </source>
</evidence>
<evidence type="ECO:0000256" key="1">
    <source>
        <dbReference type="ARBA" id="ARBA00022723"/>
    </source>
</evidence>
<gene>
    <name evidence="5" type="ORF">SAMN02745941_01888</name>
</gene>
<protein>
    <submittedName>
        <fullName evidence="5">Sulfite exporter TauE/SafE</fullName>
    </submittedName>
</protein>
<dbReference type="GO" id="GO:0046872">
    <property type="term" value="F:metal ion binding"/>
    <property type="evidence" value="ECO:0007669"/>
    <property type="project" value="UniProtKB-KW"/>
</dbReference>
<feature type="transmembrane region" description="Helical" evidence="3">
    <location>
        <begin position="294"/>
        <end position="317"/>
    </location>
</feature>
<dbReference type="InterPro" id="IPR039447">
    <property type="entry name" value="UreH-like_TM_dom"/>
</dbReference>
<evidence type="ECO:0000259" key="4">
    <source>
        <dbReference type="PROSITE" id="PS50846"/>
    </source>
</evidence>
<feature type="region of interest" description="Disordered" evidence="2">
    <location>
        <begin position="334"/>
        <end position="354"/>
    </location>
</feature>
<organism evidence="5 6">
    <name type="scientific">Clostridium intestinale DSM 6191</name>
    <dbReference type="NCBI Taxonomy" id="1121320"/>
    <lineage>
        <taxon>Bacteria</taxon>
        <taxon>Bacillati</taxon>
        <taxon>Bacillota</taxon>
        <taxon>Clostridia</taxon>
        <taxon>Eubacteriales</taxon>
        <taxon>Clostridiaceae</taxon>
        <taxon>Clostridium</taxon>
    </lineage>
</organism>
<dbReference type="Pfam" id="PF13386">
    <property type="entry name" value="DsbD_2"/>
    <property type="match status" value="1"/>
</dbReference>
<dbReference type="EMBL" id="FQXU01000005">
    <property type="protein sequence ID" value="SHI07548.1"/>
    <property type="molecule type" value="Genomic_DNA"/>
</dbReference>
<keyword evidence="3" id="KW-1133">Transmembrane helix</keyword>
<evidence type="ECO:0000256" key="2">
    <source>
        <dbReference type="SAM" id="MobiDB-lite"/>
    </source>
</evidence>
<keyword evidence="3" id="KW-0812">Transmembrane</keyword>
<proteinExistence type="predicted"/>
<dbReference type="InterPro" id="IPR036163">
    <property type="entry name" value="HMA_dom_sf"/>
</dbReference>
<feature type="transmembrane region" description="Helical" evidence="3">
    <location>
        <begin position="77"/>
        <end position="97"/>
    </location>
</feature>
<dbReference type="Gene3D" id="3.30.70.100">
    <property type="match status" value="1"/>
</dbReference>
<dbReference type="RefSeq" id="WP_073018899.1">
    <property type="nucleotide sequence ID" value="NZ_FQXU01000005.1"/>
</dbReference>
<feature type="transmembrane region" description="Helical" evidence="3">
    <location>
        <begin position="157"/>
        <end position="178"/>
    </location>
</feature>
<feature type="domain" description="HMA" evidence="4">
    <location>
        <begin position="4"/>
        <end position="70"/>
    </location>
</feature>
<dbReference type="PANTHER" id="PTHR42208:SF1">
    <property type="entry name" value="HEAVY METAL TRANSPORTER"/>
    <property type="match status" value="1"/>
</dbReference>
<dbReference type="CDD" id="cd00371">
    <property type="entry name" value="HMA"/>
    <property type="match status" value="1"/>
</dbReference>
<sequence>MSIKRERLKVYDMTCTSCETRVERSIKKLNGVLNVKANYTRQSAIVEYDEDLCSIRKIKTAIVNAGYSTEKSNGYKIIGLLIIVTAIVLLGLNTSGFDMDSKLSNASYAVLFIVGIFTSIHCVGMCGGIMLSQSLLKESKNKFQSMQPAMLYNLGRVISYTILGGIVGAIGSVFSLSIMTKAALQIFAGVFMVMMGFNMAGFSIFRRFNIKLPSFACNNKSKNKTPFLVGLLNGLMPCGPLQTMQLFALGTGSAVKGALSMFVFSLGTVPLMLTFGAISGLLSKSYTKKILKFSGILIVVLGLIMGNRGLSLAGISINPLNLISSKIEEIKTTNGDVSSSTNNKSSASSDSSNKATLENGVQILKMTASSRGYTPSVSYIEKGTPVKLIVDGKQLNSCNSTLVIPSLNKQLKLKSGENILEFTPGTKDIKFSCWMGMIGGTIKVVDDLDSISGTSGDSSGDTSSESASQEIKTSIYGNDISKVSTDRLVKKAQTSNKNQEITIKGIGYEIDPLIIVINKGISTNLSLDLNSFDNPESDFFIKDMYTGDLVKEFTGKKGVIELKFTIDSSGPYGIFYDGQLLGLIESVTDLNSANLEEIRNKYIK</sequence>
<dbReference type="PROSITE" id="PS50846">
    <property type="entry name" value="HMA_2"/>
    <property type="match status" value="1"/>
</dbReference>
<dbReference type="FunFam" id="3.30.70.100:FF:000001">
    <property type="entry name" value="ATPase copper transporting beta"/>
    <property type="match status" value="1"/>
</dbReference>
<feature type="transmembrane region" description="Helical" evidence="3">
    <location>
        <begin position="184"/>
        <end position="205"/>
    </location>
</feature>
<keyword evidence="1" id="KW-0479">Metal-binding</keyword>
<dbReference type="Proteomes" id="UP000184241">
    <property type="component" value="Unassembled WGS sequence"/>
</dbReference>
<dbReference type="InterPro" id="IPR017969">
    <property type="entry name" value="Heavy-metal-associated_CS"/>
</dbReference>
<keyword evidence="3" id="KW-0472">Membrane</keyword>
<feature type="transmembrane region" description="Helical" evidence="3">
    <location>
        <begin position="109"/>
        <end position="136"/>
    </location>
</feature>
<feature type="transmembrane region" description="Helical" evidence="3">
    <location>
        <begin position="226"/>
        <end position="247"/>
    </location>
</feature>
<dbReference type="SUPFAM" id="SSF55008">
    <property type="entry name" value="HMA, heavy metal-associated domain"/>
    <property type="match status" value="1"/>
</dbReference>
<dbReference type="AlphaFoldDB" id="A0A1M5Y6W5"/>
<dbReference type="Gene3D" id="2.60.40.420">
    <property type="entry name" value="Cupredoxins - blue copper proteins"/>
    <property type="match status" value="1"/>
</dbReference>
<feature type="compositionally biased region" description="Low complexity" evidence="2">
    <location>
        <begin position="338"/>
        <end position="354"/>
    </location>
</feature>
<dbReference type="PANTHER" id="PTHR42208">
    <property type="entry name" value="HEAVY METAL TRANSPORTER-RELATED"/>
    <property type="match status" value="1"/>
</dbReference>
<accession>A0A1M5Y6W5</accession>
<dbReference type="InterPro" id="IPR008972">
    <property type="entry name" value="Cupredoxin"/>
</dbReference>
<evidence type="ECO:0000313" key="6">
    <source>
        <dbReference type="Proteomes" id="UP000184241"/>
    </source>
</evidence>
<name>A0A1M5Y6W5_9CLOT</name>
<dbReference type="Pfam" id="PF00403">
    <property type="entry name" value="HMA"/>
    <property type="match status" value="1"/>
</dbReference>